<dbReference type="EMBL" id="MLAK01001480">
    <property type="protein sequence ID" value="OHS92682.1"/>
    <property type="molecule type" value="Genomic_DNA"/>
</dbReference>
<feature type="region of interest" description="Disordered" evidence="2">
    <location>
        <begin position="192"/>
        <end position="211"/>
    </location>
</feature>
<gene>
    <name evidence="3" type="ORF">TRFO_41009</name>
</gene>
<evidence type="ECO:0000256" key="2">
    <source>
        <dbReference type="SAM" id="MobiDB-lite"/>
    </source>
</evidence>
<evidence type="ECO:0000313" key="3">
    <source>
        <dbReference type="EMBL" id="OHS92682.1"/>
    </source>
</evidence>
<dbReference type="RefSeq" id="XP_068345819.1">
    <property type="nucleotide sequence ID" value="XM_068513532.1"/>
</dbReference>
<dbReference type="Proteomes" id="UP000179807">
    <property type="component" value="Unassembled WGS sequence"/>
</dbReference>
<proteinExistence type="predicted"/>
<evidence type="ECO:0000256" key="1">
    <source>
        <dbReference type="SAM" id="Coils"/>
    </source>
</evidence>
<protein>
    <submittedName>
        <fullName evidence="3">Uncharacterized protein</fullName>
    </submittedName>
</protein>
<organism evidence="3 4">
    <name type="scientific">Tritrichomonas foetus</name>
    <dbReference type="NCBI Taxonomy" id="1144522"/>
    <lineage>
        <taxon>Eukaryota</taxon>
        <taxon>Metamonada</taxon>
        <taxon>Parabasalia</taxon>
        <taxon>Tritrichomonadida</taxon>
        <taxon>Tritrichomonadidae</taxon>
        <taxon>Tritrichomonas</taxon>
    </lineage>
</organism>
<dbReference type="AlphaFoldDB" id="A0A1J4IZS6"/>
<feature type="compositionally biased region" description="Basic and acidic residues" evidence="2">
    <location>
        <begin position="166"/>
        <end position="181"/>
    </location>
</feature>
<reference evidence="3" key="1">
    <citation type="submission" date="2016-10" db="EMBL/GenBank/DDBJ databases">
        <authorList>
            <person name="Benchimol M."/>
            <person name="Almeida L.G."/>
            <person name="Vasconcelos A.T."/>
            <person name="Perreira-Neves A."/>
            <person name="Rosa I.A."/>
            <person name="Tasca T."/>
            <person name="Bogo M.R."/>
            <person name="de Souza W."/>
        </authorList>
    </citation>
    <scope>NUCLEOTIDE SEQUENCE [LARGE SCALE GENOMIC DNA]</scope>
    <source>
        <strain evidence="3">K</strain>
    </source>
</reference>
<feature type="region of interest" description="Disordered" evidence="2">
    <location>
        <begin position="153"/>
        <end position="187"/>
    </location>
</feature>
<comment type="caution">
    <text evidence="3">The sequence shown here is derived from an EMBL/GenBank/DDBJ whole genome shotgun (WGS) entry which is preliminary data.</text>
</comment>
<feature type="compositionally biased region" description="Polar residues" evidence="2">
    <location>
        <begin position="156"/>
        <end position="165"/>
    </location>
</feature>
<feature type="coiled-coil region" evidence="1">
    <location>
        <begin position="47"/>
        <end position="74"/>
    </location>
</feature>
<keyword evidence="1" id="KW-0175">Coiled coil</keyword>
<sequence length="372" mass="43163">MSAKLSKTRDFQRDALLGRELKFFEEQSIIDKARYKSFRTPQKSMQIAQVQESVENLTQEINSIEMEMDDDEYATYRQTKRLSSYYSPRKPISEPLEFTLLRSSIAAALSSSDEYDEEEEEEEEEFNEDAQTTELEIENSEIIIGPIDKINDHIQNDLNMPSENSQNDKNESIKENKKVDTSCDMNYSINSNKNQSLSFSQSSPQRNRSFSKSSMKYEELCSFVEPQSQSKYPLEMERAIQASEKARKILESPYMTKSRRIRAAPPTSPSISFYRSQLSSNSSNLNTHRFAKSPSPKKELMEINGVSDHLRRMRRIHLIESPPNIEEDRPDVVLPNRPVITPNMHQLSDLYSREIDDIHSEINHSLNEVYDK</sequence>
<evidence type="ECO:0000313" key="4">
    <source>
        <dbReference type="Proteomes" id="UP000179807"/>
    </source>
</evidence>
<feature type="compositionally biased region" description="Acidic residues" evidence="2">
    <location>
        <begin position="113"/>
        <end position="128"/>
    </location>
</feature>
<name>A0A1J4IZS6_9EUKA</name>
<accession>A0A1J4IZS6</accession>
<dbReference type="VEuPathDB" id="TrichDB:TRFO_41009"/>
<dbReference type="GeneID" id="94848236"/>
<feature type="region of interest" description="Disordered" evidence="2">
    <location>
        <begin position="109"/>
        <end position="134"/>
    </location>
</feature>
<keyword evidence="4" id="KW-1185">Reference proteome</keyword>